<feature type="compositionally biased region" description="Basic and acidic residues" evidence="1">
    <location>
        <begin position="20"/>
        <end position="31"/>
    </location>
</feature>
<dbReference type="SUPFAM" id="SSF56399">
    <property type="entry name" value="ADP-ribosylation"/>
    <property type="match status" value="1"/>
</dbReference>
<accession>A0AB39VQW5</accession>
<feature type="region of interest" description="Disordered" evidence="1">
    <location>
        <begin position="1"/>
        <end position="31"/>
    </location>
</feature>
<dbReference type="Gene3D" id="3.90.176.10">
    <property type="entry name" value="Toxin ADP-ribosyltransferase, Chain A, domain 1"/>
    <property type="match status" value="1"/>
</dbReference>
<evidence type="ECO:0000256" key="1">
    <source>
        <dbReference type="SAM" id="MobiDB-lite"/>
    </source>
</evidence>
<name>A0AB39VQW5_9GAMM</name>
<sequence length="1004" mass="114598">MPGIKSVQHIPTSVTRRDRKGRDFYTENGKSERIYPQSIKNVSHQPSSFKYRSYGQQRSPFLDVALGVGAMSALTLTEATAQIKANVSNPCSGNKSLAPSNNSAFYHPPISSNLLYPQPKNHRYHNTKSLRAERLPAKPVFSNRHNLSYHLPQSSLFVQAENLNTLRTLENNPPHDETRHEDYVKKSLFKTAANKGIERYRTKRQQIDRDAKAHRNEGDAQYWQPLSNLTAPFVIIPPMLNFKQQLEKTKHWIEPMQQIISYLKDNPLSRYLSLASNRLMAARIAYSKSEYESWEDEDLFSHVNQLLDGKSKNYTSSLATKFIRYESSLYYIQARIIEWSMDPSQEDFEHKFLAAHATRQRIFNAESILKFYKMQFRPLQRKTPEPFLTRSEIGDLEKYYAQFNVYLRDSASDDAANTVKQITAMQGISQLDLERGYHPLFSLRVGFYKTIPKEPVDWRTFVGGKHIYFLRGDSGKIYAASSWDPLFIAADVSALVSEQQIASIQRLRNNENVSGSTINIQALNNLLWLGTENSIPVNQWVIKKYNQNINIDSKVSTLNDAFIRLQHDAVIATVVAFREDNLNKTIAEKILSFVPFFDVIQHSVNDPHYSPTFSDLLGDLIDLGLTLIMLGIPLYKLGSTGIKVALSALRTARLQGLVGSLLRRAIFNAIKPTLLKMTTLTAKEVACFIIPPLDLTRMLNRLLKNPLRKVILKRPRSNKLIGKTRCRRAIGGACDTFTLYFDKEFDASKWEEFITQIILNPIKWKGTKPSVLYRLDYLRIFSLLPNKYKEALRGWTYVENQKPYRDSSLLNWAQGKSNNNFKLNQALFSGKPSNDMQRIADDLSEALESLPKMGNTQQLIRVVDASEAAMSKFSPGDIVSNYPAFMSASRSGKLANIALNQGFMFIRKWRDKPGAAIVIFKINGKSGKPFVNGVSTQFGMEGEYLFNRKSFFQIDAITPVTFRNPTRIAKPIFFIKITEVSYDDSLKIKNIFTGEQLNIKQSEF</sequence>
<organism evidence="2">
    <name type="scientific">Rouxiella sp. WC2420</name>
    <dbReference type="NCBI Taxonomy" id="3234145"/>
    <lineage>
        <taxon>Bacteria</taxon>
        <taxon>Pseudomonadati</taxon>
        <taxon>Pseudomonadota</taxon>
        <taxon>Gammaproteobacteria</taxon>
        <taxon>Enterobacterales</taxon>
        <taxon>Yersiniaceae</taxon>
        <taxon>Rouxiella</taxon>
    </lineage>
</organism>
<protein>
    <submittedName>
        <fullName evidence="2">Uncharacterized protein</fullName>
    </submittedName>
</protein>
<dbReference type="AlphaFoldDB" id="A0AB39VQW5"/>
<evidence type="ECO:0000313" key="2">
    <source>
        <dbReference type="EMBL" id="XDU72557.1"/>
    </source>
</evidence>
<proteinExistence type="predicted"/>
<gene>
    <name evidence="2" type="ORF">AB3G37_00025</name>
</gene>
<dbReference type="EMBL" id="CP165628">
    <property type="protein sequence ID" value="XDU72557.1"/>
    <property type="molecule type" value="Genomic_DNA"/>
</dbReference>
<reference evidence="2" key="1">
    <citation type="submission" date="2024-07" db="EMBL/GenBank/DDBJ databases">
        <authorList>
            <person name="Biller S.J."/>
        </authorList>
    </citation>
    <scope>NUCLEOTIDE SEQUENCE</scope>
    <source>
        <strain evidence="2">WC2420</strain>
    </source>
</reference>
<dbReference type="RefSeq" id="WP_369789305.1">
    <property type="nucleotide sequence ID" value="NZ_CP165628.1"/>
</dbReference>